<feature type="compositionally biased region" description="Polar residues" evidence="2">
    <location>
        <begin position="231"/>
        <end position="240"/>
    </location>
</feature>
<feature type="compositionally biased region" description="Low complexity" evidence="2">
    <location>
        <begin position="38"/>
        <end position="56"/>
    </location>
</feature>
<feature type="compositionally biased region" description="Basic and acidic residues" evidence="2">
    <location>
        <begin position="213"/>
        <end position="230"/>
    </location>
</feature>
<feature type="compositionally biased region" description="Polar residues" evidence="2">
    <location>
        <begin position="355"/>
        <end position="367"/>
    </location>
</feature>
<feature type="region of interest" description="Disordered" evidence="2">
    <location>
        <begin position="779"/>
        <end position="819"/>
    </location>
</feature>
<evidence type="ECO:0000256" key="2">
    <source>
        <dbReference type="SAM" id="MobiDB-lite"/>
    </source>
</evidence>
<feature type="region of interest" description="Disordered" evidence="2">
    <location>
        <begin position="353"/>
        <end position="494"/>
    </location>
</feature>
<keyword evidence="4" id="KW-1185">Reference proteome</keyword>
<organism evidence="3 4">
    <name type="scientific">Marasmius crinis-equi</name>
    <dbReference type="NCBI Taxonomy" id="585013"/>
    <lineage>
        <taxon>Eukaryota</taxon>
        <taxon>Fungi</taxon>
        <taxon>Dikarya</taxon>
        <taxon>Basidiomycota</taxon>
        <taxon>Agaricomycotina</taxon>
        <taxon>Agaricomycetes</taxon>
        <taxon>Agaricomycetidae</taxon>
        <taxon>Agaricales</taxon>
        <taxon>Marasmiineae</taxon>
        <taxon>Marasmiaceae</taxon>
        <taxon>Marasmius</taxon>
    </lineage>
</organism>
<feature type="region of interest" description="Disordered" evidence="2">
    <location>
        <begin position="213"/>
        <end position="257"/>
    </location>
</feature>
<accession>A0ABR3F740</accession>
<sequence length="1216" mass="134404">MSNQEEPPPKASNQTTPRASLPSLMQSVIPSLPWEKNSTPTASSSTQPTTNTPTRSWNPYKLTSAGETYENPTTQGATDNMARNTSLFRSPPSERSISTASSVVSNTDVSDELALEIVDAKREVSNAKHLLTRARIKKVDEEEMTKLLLDLEDAEHRVQDLRMRREREKITARMKKEGKMAELGSERPAQGSPTAPVKQEPVGTTTGLVLHEELSNHPTFRHESTQRRPQETSGECNQRQHALHGSSAPGTESTIPAEPSTLAERGMAQRLRMEDAKSYLPETIPDQGIQLTYDLDGTLRATDPRWPEAGAIIFDYPHQLYSRIRRMFAQGNQAYSPLFSPRNNAVSFAAVPPMAQSSPKNTNNQAPAESEMPAGGEGGPPSDDGNGNNGDGNAGDPNRRWGPPIGSQPNGGMGGGGQGGPPGGGNGGPHGGGGPGGPPGGGGPGGPPGGGGGNGSESGHSDVWRSPWQDPWDERNKARGATPFGEVPPEGTTQTEEVFEYIIPEHEGSDLALRERVFTLTARYVAFKLYSKQPVAGDSRNISKMLTNALTALDSYEGEQSVIKLDTFIKGLARLCVAHGLTGPPRILDPYGRWVVTAEDCLRTITLGSNLKGAAKQWYETAVERVPAGFRIGSEAGVFRPSFMEVLRGLFDRFISNAALYDLSKEFKKIRFEPRGGMRQLFADLNNCAIRMPSPPTQYDFKIAITERMPRLIMRLSHQEGITPETSTVNAIMQKAVMVELGMEATQFYGSSLQDTGPTPKKLQVVANARYQIEDHAKMREAEQGRQQKWNKGFAERQAERRTPPKPANSTPNVSRAPRQIRVSRMDRNGSCWACKGFGHFMNDPKCPKRTSKVQFARILEEHEPDDKTTFRISIGEDETEADEPAQDTQEDPYAARLYKEDIDEDGLGQDAQNAFAYEQTYTLNQGDNSRGGARLATTYEPPYIDEDNAEFPHEEGVLDYGEYWRSIQEIPGEEGYFAASVEPKWSKVHKMGMRPRREFEENRCLAAWVSINGIKCFTLFDTGSTANIISPDIATVADVDIFQLKNPVILQLGTKGSRSRINYGCEAEFAFGSKEEPITGRTYIDVANIDRYDMVIGCAFMRKYGVSVDLKNDTIRIEGKAIPTIPAGEEQQELIRRAAKRVVEQSGNEQMKTIREYDVQTFEDYERFEMADSTILEEGMPMGDRPKELEERETVFMTNLEQNTLPTKPNERQSQ</sequence>
<name>A0ABR3F740_9AGAR</name>
<feature type="compositionally biased region" description="Polar residues" evidence="2">
    <location>
        <begin position="1"/>
        <end position="29"/>
    </location>
</feature>
<evidence type="ECO:0000313" key="3">
    <source>
        <dbReference type="EMBL" id="KAL0571045.1"/>
    </source>
</evidence>
<feature type="region of interest" description="Disordered" evidence="2">
    <location>
        <begin position="1"/>
        <end position="102"/>
    </location>
</feature>
<dbReference type="EMBL" id="JBAHYK010000832">
    <property type="protein sequence ID" value="KAL0571045.1"/>
    <property type="molecule type" value="Genomic_DNA"/>
</dbReference>
<evidence type="ECO:0000256" key="1">
    <source>
        <dbReference type="SAM" id="Coils"/>
    </source>
</evidence>
<comment type="caution">
    <text evidence="3">The sequence shown here is derived from an EMBL/GenBank/DDBJ whole genome shotgun (WGS) entry which is preliminary data.</text>
</comment>
<proteinExistence type="predicted"/>
<feature type="coiled-coil region" evidence="1">
    <location>
        <begin position="137"/>
        <end position="171"/>
    </location>
</feature>
<dbReference type="Gene3D" id="2.40.70.10">
    <property type="entry name" value="Acid Proteases"/>
    <property type="match status" value="1"/>
</dbReference>
<dbReference type="InterPro" id="IPR021109">
    <property type="entry name" value="Peptidase_aspartic_dom_sf"/>
</dbReference>
<keyword evidence="1" id="KW-0175">Coiled coil</keyword>
<dbReference type="SUPFAM" id="SSF50630">
    <property type="entry name" value="Acid proteases"/>
    <property type="match status" value="1"/>
</dbReference>
<reference evidence="3 4" key="1">
    <citation type="submission" date="2024-02" db="EMBL/GenBank/DDBJ databases">
        <title>A draft genome for the cacao thread blight pathogen Marasmius crinis-equi.</title>
        <authorList>
            <person name="Cohen S.P."/>
            <person name="Baruah I.K."/>
            <person name="Amoako-Attah I."/>
            <person name="Bukari Y."/>
            <person name="Meinhardt L.W."/>
            <person name="Bailey B.A."/>
        </authorList>
    </citation>
    <scope>NUCLEOTIDE SEQUENCE [LARGE SCALE GENOMIC DNA]</scope>
    <source>
        <strain evidence="3 4">GH-76</strain>
    </source>
</reference>
<dbReference type="Proteomes" id="UP001465976">
    <property type="component" value="Unassembled WGS sequence"/>
</dbReference>
<feature type="compositionally biased region" description="Basic and acidic residues" evidence="2">
    <location>
        <begin position="794"/>
        <end position="803"/>
    </location>
</feature>
<gene>
    <name evidence="3" type="ORF">V5O48_010913</name>
</gene>
<feature type="compositionally biased region" description="Gly residues" evidence="2">
    <location>
        <begin position="409"/>
        <end position="456"/>
    </location>
</feature>
<feature type="region of interest" description="Disordered" evidence="2">
    <location>
        <begin position="177"/>
        <end position="201"/>
    </location>
</feature>
<feature type="compositionally biased region" description="Polar residues" evidence="2">
    <location>
        <begin position="70"/>
        <end position="102"/>
    </location>
</feature>
<dbReference type="CDD" id="cd00303">
    <property type="entry name" value="retropepsin_like"/>
    <property type="match status" value="1"/>
</dbReference>
<protein>
    <recommendedName>
        <fullName evidence="5">Peptidase A2 domain-containing protein</fullName>
    </recommendedName>
</protein>
<evidence type="ECO:0000313" key="4">
    <source>
        <dbReference type="Proteomes" id="UP001465976"/>
    </source>
</evidence>
<evidence type="ECO:0008006" key="5">
    <source>
        <dbReference type="Google" id="ProtNLM"/>
    </source>
</evidence>